<reference evidence="4" key="1">
    <citation type="journal article" date="2019" name="Int. J. Syst. Evol. Microbiol.">
        <title>The Global Catalogue of Microorganisms (GCM) 10K type strain sequencing project: providing services to taxonomists for standard genome sequencing and annotation.</title>
        <authorList>
            <consortium name="The Broad Institute Genomics Platform"/>
            <consortium name="The Broad Institute Genome Sequencing Center for Infectious Disease"/>
            <person name="Wu L."/>
            <person name="Ma J."/>
        </authorList>
    </citation>
    <scope>NUCLEOTIDE SEQUENCE [LARGE SCALE GENOMIC DNA]</scope>
    <source>
        <strain evidence="4">JCM 18537</strain>
    </source>
</reference>
<comment type="caution">
    <text evidence="3">The sequence shown here is derived from an EMBL/GenBank/DDBJ whole genome shotgun (WGS) entry which is preliminary data.</text>
</comment>
<accession>A0ABP9ARR0</accession>
<feature type="transmembrane region" description="Helical" evidence="1">
    <location>
        <begin position="33"/>
        <end position="52"/>
    </location>
</feature>
<dbReference type="PANTHER" id="PTHR34351:SF1">
    <property type="entry name" value="SLR1927 PROTEIN"/>
    <property type="match status" value="1"/>
</dbReference>
<dbReference type="PANTHER" id="PTHR34351">
    <property type="entry name" value="SLR1927 PROTEIN-RELATED"/>
    <property type="match status" value="1"/>
</dbReference>
<proteinExistence type="predicted"/>
<dbReference type="InterPro" id="IPR002881">
    <property type="entry name" value="DUF58"/>
</dbReference>
<dbReference type="Proteomes" id="UP001501645">
    <property type="component" value="Unassembled WGS sequence"/>
</dbReference>
<keyword evidence="1" id="KW-0812">Transmembrane</keyword>
<name>A0ABP9ARR0_9MICO</name>
<evidence type="ECO:0000313" key="3">
    <source>
        <dbReference type="EMBL" id="GAA4785010.1"/>
    </source>
</evidence>
<protein>
    <submittedName>
        <fullName evidence="3">DUF58 domain-containing protein</fullName>
    </submittedName>
</protein>
<keyword evidence="1" id="KW-1133">Transmembrane helix</keyword>
<evidence type="ECO:0000256" key="1">
    <source>
        <dbReference type="SAM" id="Phobius"/>
    </source>
</evidence>
<dbReference type="Pfam" id="PF01882">
    <property type="entry name" value="DUF58"/>
    <property type="match status" value="1"/>
</dbReference>
<dbReference type="EMBL" id="BAABKO010000007">
    <property type="protein sequence ID" value="GAA4785010.1"/>
    <property type="molecule type" value="Genomic_DNA"/>
</dbReference>
<feature type="domain" description="DUF58" evidence="2">
    <location>
        <begin position="204"/>
        <end position="273"/>
    </location>
</feature>
<evidence type="ECO:0000313" key="4">
    <source>
        <dbReference type="Proteomes" id="UP001501645"/>
    </source>
</evidence>
<dbReference type="RefSeq" id="WP_345441884.1">
    <property type="nucleotide sequence ID" value="NZ_BAABKO010000007.1"/>
</dbReference>
<evidence type="ECO:0000259" key="2">
    <source>
        <dbReference type="Pfam" id="PF01882"/>
    </source>
</evidence>
<keyword evidence="4" id="KW-1185">Reference proteome</keyword>
<sequence>MSPWPLTARGTGAVLLGAGLCVAAHLLGSAEALAFGVLLLALVAACLLSLYLRTRPERVVRTLRPESVSIGDEALVELRISGRSALPTPGGRWADGLPAGFSGDPTGAFPAMLLPRRGANDTLRLEYAVTGMRRGTWALGPLSVVEHDPFGIARRSRRLGERTAATVTPCIVPLAPLPRTAGDSGLALTTAERRGQGSDNLIPRPYAPGDSMRRIHWRASARLGDFMVREEEQEASPHAVVVLDRGTARWSDEAASPGADAAFETAVALVVSAAWRLAGDGYLVSVVDGDGALLAALGVQGASHVDERADLLRAFASVATRSSDTLPKLADTLAGAATGPLVVVVGRLEAADVPSLSRLSRWGALPFLFAAAPGVEALDAAGRSGWRAHALGDDPAAAWALATATGGSRVGV</sequence>
<keyword evidence="1" id="KW-0472">Membrane</keyword>
<organism evidence="3 4">
    <name type="scientific">Microbacterium gilvum</name>
    <dbReference type="NCBI Taxonomy" id="1336204"/>
    <lineage>
        <taxon>Bacteria</taxon>
        <taxon>Bacillati</taxon>
        <taxon>Actinomycetota</taxon>
        <taxon>Actinomycetes</taxon>
        <taxon>Micrococcales</taxon>
        <taxon>Microbacteriaceae</taxon>
        <taxon>Microbacterium</taxon>
    </lineage>
</organism>
<gene>
    <name evidence="3" type="ORF">GCM10023351_33410</name>
</gene>